<evidence type="ECO:0000313" key="3">
    <source>
        <dbReference type="EMBL" id="CAA6805372.1"/>
    </source>
</evidence>
<dbReference type="Pfam" id="PF12728">
    <property type="entry name" value="HTH_17"/>
    <property type="match status" value="1"/>
</dbReference>
<protein>
    <recommendedName>
        <fullName evidence="2">Helix-turn-helix domain-containing protein</fullName>
    </recommendedName>
</protein>
<sequence length="75" mass="8948">MKNNTEPTPTHQPQTPQKRFMTPKELASEYSFSTSTQAKLRMKNKIPFSKIGRYIRYDRIEIDKWIENNKVEMKA</sequence>
<dbReference type="SUPFAM" id="SSF46955">
    <property type="entry name" value="Putative DNA-binding domain"/>
    <property type="match status" value="1"/>
</dbReference>
<dbReference type="AlphaFoldDB" id="A0A6S6S6N0"/>
<reference evidence="3" key="1">
    <citation type="submission" date="2020-01" db="EMBL/GenBank/DDBJ databases">
        <authorList>
            <person name="Meier V. D."/>
            <person name="Meier V D."/>
        </authorList>
    </citation>
    <scope>NUCLEOTIDE SEQUENCE</scope>
    <source>
        <strain evidence="3">HLG_WM_MAG_04</strain>
    </source>
</reference>
<feature type="compositionally biased region" description="Low complexity" evidence="1">
    <location>
        <begin position="1"/>
        <end position="17"/>
    </location>
</feature>
<organism evidence="3">
    <name type="scientific">uncultured Sulfurovum sp</name>
    <dbReference type="NCBI Taxonomy" id="269237"/>
    <lineage>
        <taxon>Bacteria</taxon>
        <taxon>Pseudomonadati</taxon>
        <taxon>Campylobacterota</taxon>
        <taxon>Epsilonproteobacteria</taxon>
        <taxon>Campylobacterales</taxon>
        <taxon>Sulfurovaceae</taxon>
        <taxon>Sulfurovum</taxon>
        <taxon>environmental samples</taxon>
    </lineage>
</organism>
<gene>
    <name evidence="3" type="ORF">HELGO_WM3068</name>
</gene>
<evidence type="ECO:0000259" key="2">
    <source>
        <dbReference type="Pfam" id="PF12728"/>
    </source>
</evidence>
<evidence type="ECO:0000256" key="1">
    <source>
        <dbReference type="SAM" id="MobiDB-lite"/>
    </source>
</evidence>
<feature type="domain" description="Helix-turn-helix" evidence="2">
    <location>
        <begin position="20"/>
        <end position="69"/>
    </location>
</feature>
<name>A0A6S6S6N0_9BACT</name>
<accession>A0A6S6S6N0</accession>
<dbReference type="InterPro" id="IPR009061">
    <property type="entry name" value="DNA-bd_dom_put_sf"/>
</dbReference>
<feature type="region of interest" description="Disordered" evidence="1">
    <location>
        <begin position="1"/>
        <end position="34"/>
    </location>
</feature>
<proteinExistence type="predicted"/>
<dbReference type="InterPro" id="IPR041657">
    <property type="entry name" value="HTH_17"/>
</dbReference>
<dbReference type="EMBL" id="CACVAX010000013">
    <property type="protein sequence ID" value="CAA6805372.1"/>
    <property type="molecule type" value="Genomic_DNA"/>
</dbReference>